<gene>
    <name evidence="2" type="ORF">BSTOLATCC_MIC66140</name>
</gene>
<evidence type="ECO:0000313" key="3">
    <source>
        <dbReference type="Proteomes" id="UP001162131"/>
    </source>
</evidence>
<evidence type="ECO:0000256" key="1">
    <source>
        <dbReference type="SAM" id="MobiDB-lite"/>
    </source>
</evidence>
<dbReference type="Proteomes" id="UP001162131">
    <property type="component" value="Unassembled WGS sequence"/>
</dbReference>
<evidence type="ECO:0008006" key="4">
    <source>
        <dbReference type="Google" id="ProtNLM"/>
    </source>
</evidence>
<feature type="compositionally biased region" description="Basic and acidic residues" evidence="1">
    <location>
        <begin position="224"/>
        <end position="236"/>
    </location>
</feature>
<feature type="region of interest" description="Disordered" evidence="1">
    <location>
        <begin position="204"/>
        <end position="259"/>
    </location>
</feature>
<reference evidence="2" key="1">
    <citation type="submission" date="2021-09" db="EMBL/GenBank/DDBJ databases">
        <authorList>
            <consortium name="AG Swart"/>
            <person name="Singh M."/>
            <person name="Singh A."/>
            <person name="Seah K."/>
            <person name="Emmerich C."/>
        </authorList>
    </citation>
    <scope>NUCLEOTIDE SEQUENCE</scope>
    <source>
        <strain evidence="2">ATCC30299</strain>
    </source>
</reference>
<feature type="compositionally biased region" description="Basic and acidic residues" evidence="1">
    <location>
        <begin position="204"/>
        <end position="217"/>
    </location>
</feature>
<protein>
    <recommendedName>
        <fullName evidence="4">FHA domain-containing protein</fullName>
    </recommendedName>
</protein>
<dbReference type="AlphaFoldDB" id="A0AAU9KHJ6"/>
<proteinExistence type="predicted"/>
<dbReference type="EMBL" id="CAJZBQ010000064">
    <property type="protein sequence ID" value="CAG9336260.1"/>
    <property type="molecule type" value="Genomic_DNA"/>
</dbReference>
<feature type="region of interest" description="Disordered" evidence="1">
    <location>
        <begin position="277"/>
        <end position="363"/>
    </location>
</feature>
<keyword evidence="3" id="KW-1185">Reference proteome</keyword>
<feature type="compositionally biased region" description="Low complexity" evidence="1">
    <location>
        <begin position="335"/>
        <end position="344"/>
    </location>
</feature>
<comment type="caution">
    <text evidence="2">The sequence shown here is derived from an EMBL/GenBank/DDBJ whole genome shotgun (WGS) entry which is preliminary data.</text>
</comment>
<feature type="compositionally biased region" description="Basic and acidic residues" evidence="1">
    <location>
        <begin position="161"/>
        <end position="180"/>
    </location>
</feature>
<feature type="compositionally biased region" description="Polar residues" evidence="1">
    <location>
        <begin position="301"/>
        <end position="322"/>
    </location>
</feature>
<feature type="compositionally biased region" description="Low complexity" evidence="1">
    <location>
        <begin position="280"/>
        <end position="300"/>
    </location>
</feature>
<name>A0AAU9KHJ6_9CILI</name>
<accession>A0AAU9KHJ6</accession>
<feature type="region of interest" description="Disordered" evidence="1">
    <location>
        <begin position="135"/>
        <end position="180"/>
    </location>
</feature>
<feature type="compositionally biased region" description="Basic and acidic residues" evidence="1">
    <location>
        <begin position="248"/>
        <end position="258"/>
    </location>
</feature>
<sequence>MSKNFKPLLYDCLNVGKHIKSTKKRHSWKFELDGHEHTVDLYVSKISGKRKVLVDGDIKIQTKKTAIYGSYPLRIGRHNLLVYEQEDHIFDLRVDNYSFESHYLRTRTQSDFRYNEQYHFDTEPNIPYREEANDPFYTRKAGDPQAYRDNPFNDSSYDYDDPFKNKDTSRHSLRGERRDRYEGNIRADGFRKNQEENEVWERYEDFSKSRKNDRDSPDLYGTPRRSEPPRVVERRPIPVSSPPPPPPKNEDVEVKKPQDQQNLLDAPYQISTLPTDIFTSNISTPSNKSKPNNNPFANNNQFGMSNNPFESQTSQPQANTFDWSAVSPRPETSKQPLPQSSSQPNGFPLGMPQIGAQAMPPNMQNQMQGVNPMAAMMAYNQFMTGMMMGQYMNSQQPFR</sequence>
<organism evidence="2 3">
    <name type="scientific">Blepharisma stoltei</name>
    <dbReference type="NCBI Taxonomy" id="1481888"/>
    <lineage>
        <taxon>Eukaryota</taxon>
        <taxon>Sar</taxon>
        <taxon>Alveolata</taxon>
        <taxon>Ciliophora</taxon>
        <taxon>Postciliodesmatophora</taxon>
        <taxon>Heterotrichea</taxon>
        <taxon>Heterotrichida</taxon>
        <taxon>Blepharismidae</taxon>
        <taxon>Blepharisma</taxon>
    </lineage>
</organism>
<evidence type="ECO:0000313" key="2">
    <source>
        <dbReference type="EMBL" id="CAG9336260.1"/>
    </source>
</evidence>